<name>A0AC35F445_9BILA</name>
<accession>A0AC35F445</accession>
<organism evidence="1 2">
    <name type="scientific">Panagrolaimus sp. PS1159</name>
    <dbReference type="NCBI Taxonomy" id="55785"/>
    <lineage>
        <taxon>Eukaryota</taxon>
        <taxon>Metazoa</taxon>
        <taxon>Ecdysozoa</taxon>
        <taxon>Nematoda</taxon>
        <taxon>Chromadorea</taxon>
        <taxon>Rhabditida</taxon>
        <taxon>Tylenchina</taxon>
        <taxon>Panagrolaimomorpha</taxon>
        <taxon>Panagrolaimoidea</taxon>
        <taxon>Panagrolaimidae</taxon>
        <taxon>Panagrolaimus</taxon>
    </lineage>
</organism>
<dbReference type="Proteomes" id="UP000887580">
    <property type="component" value="Unplaced"/>
</dbReference>
<dbReference type="WBParaSite" id="PS1159_v2.g13635.t1">
    <property type="protein sequence ID" value="PS1159_v2.g13635.t1"/>
    <property type="gene ID" value="PS1159_v2.g13635"/>
</dbReference>
<proteinExistence type="predicted"/>
<reference evidence="2" key="1">
    <citation type="submission" date="2022-11" db="UniProtKB">
        <authorList>
            <consortium name="WormBaseParasite"/>
        </authorList>
    </citation>
    <scope>IDENTIFICATION</scope>
</reference>
<evidence type="ECO:0000313" key="1">
    <source>
        <dbReference type="Proteomes" id="UP000887580"/>
    </source>
</evidence>
<evidence type="ECO:0000313" key="2">
    <source>
        <dbReference type="WBParaSite" id="PS1159_v2.g13635.t1"/>
    </source>
</evidence>
<sequence length="323" mass="37513">MNDLLWRHEYYSEYYNCSFYDFRTIPIQKRQQTAVGISFIALFLFFEMLYIPLLWIMRKKVFFHQACYKIMFYVGIVDVACLCCNGFSTGLFAIFGYVYCSSPFAIHMLGSIALGLWVAQCDSAMIIALNRCLEMYDHHLCAKLFDGYKVVLWLMIPTCHALFITFFTTPIVFSGLYVSWFFNPHLGYFEDNGVRYVNWFHVVNNITLVTVLTSLYGVFVIVYIRKAHGASTTQKQTFIQVFIICIFNVIAAAIYIYEQFFPVSDFYILVGSYTWVCAHGFPALIYLTMNRSIRKHLKKMCGFNQQIHSTGHLHSTIPSVSKN</sequence>
<protein>
    <submittedName>
        <fullName evidence="2">Serpentine Receptor, class T</fullName>
    </submittedName>
</protein>